<dbReference type="Proteomes" id="UP000255417">
    <property type="component" value="Unassembled WGS sequence"/>
</dbReference>
<dbReference type="InterPro" id="IPR036874">
    <property type="entry name" value="Carbonic_anhydrase_sf"/>
</dbReference>
<dbReference type="PANTHER" id="PTHR11002">
    <property type="entry name" value="CARBONIC ANHYDRASE"/>
    <property type="match status" value="1"/>
</dbReference>
<keyword evidence="3 6" id="KW-0862">Zinc</keyword>
<dbReference type="SUPFAM" id="SSF53056">
    <property type="entry name" value="beta-carbonic anhydrase, cab"/>
    <property type="match status" value="1"/>
</dbReference>
<dbReference type="AlphaFoldDB" id="A0A379CAR1"/>
<dbReference type="Gene3D" id="3.40.1050.10">
    <property type="entry name" value="Carbonic anhydrase"/>
    <property type="match status" value="1"/>
</dbReference>
<feature type="binding site" evidence="6">
    <location>
        <position position="98"/>
    </location>
    <ligand>
        <name>Zn(2+)</name>
        <dbReference type="ChEBI" id="CHEBI:29105"/>
    </ligand>
</feature>
<dbReference type="CDD" id="cd00883">
    <property type="entry name" value="beta_CA_cladeA"/>
    <property type="match status" value="1"/>
</dbReference>
<dbReference type="EC" id="4.2.1.1" evidence="7"/>
<dbReference type="Pfam" id="PF00484">
    <property type="entry name" value="Pro_CA"/>
    <property type="match status" value="1"/>
</dbReference>
<proteinExistence type="inferred from homology"/>
<dbReference type="GO" id="GO:0008270">
    <property type="term" value="F:zinc ion binding"/>
    <property type="evidence" value="ECO:0007669"/>
    <property type="project" value="UniProtKB-UniRule"/>
</dbReference>
<keyword evidence="2 6" id="KW-0479">Metal-binding</keyword>
<dbReference type="GO" id="GO:0015976">
    <property type="term" value="P:carbon utilization"/>
    <property type="evidence" value="ECO:0007669"/>
    <property type="project" value="InterPro"/>
</dbReference>
<evidence type="ECO:0000256" key="3">
    <source>
        <dbReference type="ARBA" id="ARBA00022833"/>
    </source>
</evidence>
<dbReference type="InterPro" id="IPR001765">
    <property type="entry name" value="Carbonic_anhydrase"/>
</dbReference>
<dbReference type="GO" id="GO:0004089">
    <property type="term" value="F:carbonate dehydratase activity"/>
    <property type="evidence" value="ECO:0007669"/>
    <property type="project" value="UniProtKB-UniRule"/>
</dbReference>
<dbReference type="OrthoDB" id="9797527at2"/>
<reference evidence="8 9" key="1">
    <citation type="submission" date="2018-06" db="EMBL/GenBank/DDBJ databases">
        <authorList>
            <consortium name="Pathogen Informatics"/>
            <person name="Doyle S."/>
        </authorList>
    </citation>
    <scope>NUCLEOTIDE SEQUENCE [LARGE SCALE GENOMIC DNA]</scope>
    <source>
        <strain evidence="8 9">NCTC12872</strain>
    </source>
</reference>
<gene>
    <name evidence="8" type="primary">can</name>
    <name evidence="8" type="ORF">NCTC12872_00754</name>
</gene>
<keyword evidence="4 7" id="KW-0456">Lyase</keyword>
<evidence type="ECO:0000313" key="9">
    <source>
        <dbReference type="Proteomes" id="UP000255417"/>
    </source>
</evidence>
<dbReference type="PANTHER" id="PTHR11002:SF76">
    <property type="entry name" value="CARBONIC ANHYDRASE"/>
    <property type="match status" value="1"/>
</dbReference>
<keyword evidence="9" id="KW-1185">Reference proteome</keyword>
<feature type="binding site" evidence="6">
    <location>
        <position position="44"/>
    </location>
    <ligand>
        <name>Zn(2+)</name>
        <dbReference type="ChEBI" id="CHEBI:29105"/>
    </ligand>
</feature>
<feature type="binding site" evidence="6">
    <location>
        <position position="42"/>
    </location>
    <ligand>
        <name>Zn(2+)</name>
        <dbReference type="ChEBI" id="CHEBI:29105"/>
    </ligand>
</feature>
<accession>A0A379CAR1</accession>
<sequence>MKSVEELFEQNHLWAVNMKKQQPDYFDAIAEQQKPQILWIGCSDSRVPAEKLLGLESGELFVHRNIANLVVHTDLNCLSVVEYAVDVLDIHHIIICGHTNCGGIQASLTEEDYGLVNNWLLHIKDIRTKYRTILDKLPPEKRTRTLVQLNVAEQVYNLGRSSVVRAAWERGKALSIHGWMYDVHDGYLNDQGVMATSQESLETTYQNAIAKLTAEVEEYVLSGVDIPEFEGKAKFD</sequence>
<dbReference type="RefSeq" id="WP_115315296.1">
    <property type="nucleotide sequence ID" value="NZ_UGTA01000001.1"/>
</dbReference>
<dbReference type="FunFam" id="3.40.1050.10:FF:000001">
    <property type="entry name" value="Carbonic anhydrase"/>
    <property type="match status" value="1"/>
</dbReference>
<name>A0A379CAR1_9PAST</name>
<evidence type="ECO:0000256" key="4">
    <source>
        <dbReference type="ARBA" id="ARBA00023239"/>
    </source>
</evidence>
<protein>
    <recommendedName>
        <fullName evidence="7">Carbonic anhydrase</fullName>
        <ecNumber evidence="7">4.2.1.1</ecNumber>
    </recommendedName>
    <alternativeName>
        <fullName evidence="7">Carbonate dehydratase</fullName>
    </alternativeName>
</protein>
<comment type="cofactor">
    <cofactor evidence="6">
        <name>Zn(2+)</name>
        <dbReference type="ChEBI" id="CHEBI:29105"/>
    </cofactor>
    <text evidence="6">Binds 1 zinc ion per subunit.</text>
</comment>
<dbReference type="EMBL" id="UGTA01000001">
    <property type="protein sequence ID" value="SUB58786.1"/>
    <property type="molecule type" value="Genomic_DNA"/>
</dbReference>
<evidence type="ECO:0000256" key="1">
    <source>
        <dbReference type="ARBA" id="ARBA00006217"/>
    </source>
</evidence>
<organism evidence="8 9">
    <name type="scientific">Phocoenobacter uteri</name>
    <dbReference type="NCBI Taxonomy" id="146806"/>
    <lineage>
        <taxon>Bacteria</taxon>
        <taxon>Pseudomonadati</taxon>
        <taxon>Pseudomonadota</taxon>
        <taxon>Gammaproteobacteria</taxon>
        <taxon>Pasteurellales</taxon>
        <taxon>Pasteurellaceae</taxon>
        <taxon>Phocoenobacter</taxon>
    </lineage>
</organism>
<dbReference type="PROSITE" id="PS00704">
    <property type="entry name" value="PROK_CO2_ANHYDRASE_1"/>
    <property type="match status" value="1"/>
</dbReference>
<evidence type="ECO:0000256" key="6">
    <source>
        <dbReference type="PIRSR" id="PIRSR601765-1"/>
    </source>
</evidence>
<evidence type="ECO:0000313" key="8">
    <source>
        <dbReference type="EMBL" id="SUB58786.1"/>
    </source>
</evidence>
<feature type="binding site" evidence="6">
    <location>
        <position position="101"/>
    </location>
    <ligand>
        <name>Zn(2+)</name>
        <dbReference type="ChEBI" id="CHEBI:29105"/>
    </ligand>
</feature>
<dbReference type="InterPro" id="IPR015892">
    <property type="entry name" value="Carbonic_anhydrase_CS"/>
</dbReference>
<dbReference type="SMART" id="SM00947">
    <property type="entry name" value="Pro_CA"/>
    <property type="match status" value="1"/>
</dbReference>
<dbReference type="PROSITE" id="PS00705">
    <property type="entry name" value="PROK_CO2_ANHYDRASE_2"/>
    <property type="match status" value="1"/>
</dbReference>
<evidence type="ECO:0000256" key="5">
    <source>
        <dbReference type="ARBA" id="ARBA00048348"/>
    </source>
</evidence>
<dbReference type="NCBIfam" id="NF007756">
    <property type="entry name" value="PRK10437.1"/>
    <property type="match status" value="1"/>
</dbReference>
<comment type="function">
    <text evidence="7">Reversible hydration of carbon dioxide.</text>
</comment>
<evidence type="ECO:0000256" key="2">
    <source>
        <dbReference type="ARBA" id="ARBA00022723"/>
    </source>
</evidence>
<evidence type="ECO:0000256" key="7">
    <source>
        <dbReference type="RuleBase" id="RU003956"/>
    </source>
</evidence>
<comment type="catalytic activity">
    <reaction evidence="5 7">
        <text>hydrogencarbonate + H(+) = CO2 + H2O</text>
        <dbReference type="Rhea" id="RHEA:10748"/>
        <dbReference type="ChEBI" id="CHEBI:15377"/>
        <dbReference type="ChEBI" id="CHEBI:15378"/>
        <dbReference type="ChEBI" id="CHEBI:16526"/>
        <dbReference type="ChEBI" id="CHEBI:17544"/>
        <dbReference type="EC" id="4.2.1.1"/>
    </reaction>
</comment>
<comment type="similarity">
    <text evidence="1 7">Belongs to the beta-class carbonic anhydrase family.</text>
</comment>